<feature type="compositionally biased region" description="Polar residues" evidence="1">
    <location>
        <begin position="1"/>
        <end position="13"/>
    </location>
</feature>
<feature type="region of interest" description="Disordered" evidence="1">
    <location>
        <begin position="1"/>
        <end position="27"/>
    </location>
</feature>
<gene>
    <name evidence="2" type="ORF">FRX48_09585</name>
</gene>
<dbReference type="AlphaFoldDB" id="A0A5M8PC61"/>
<dbReference type="Pfam" id="PF13578">
    <property type="entry name" value="Methyltransf_24"/>
    <property type="match status" value="1"/>
</dbReference>
<evidence type="ECO:0000256" key="1">
    <source>
        <dbReference type="SAM" id="MobiDB-lite"/>
    </source>
</evidence>
<dbReference type="SUPFAM" id="SSF53335">
    <property type="entry name" value="S-adenosyl-L-methionine-dependent methyltransferases"/>
    <property type="match status" value="1"/>
</dbReference>
<evidence type="ECO:0000313" key="3">
    <source>
        <dbReference type="Proteomes" id="UP000324767"/>
    </source>
</evidence>
<dbReference type="Gene3D" id="3.40.50.150">
    <property type="entry name" value="Vaccinia Virus protein VP39"/>
    <property type="match status" value="1"/>
</dbReference>
<reference evidence="2 3" key="1">
    <citation type="submission" date="2019-09" db="EMBL/GenBank/DDBJ databases">
        <title>The hologenome of the rock-dwelling lichen Lasallia pustulata.</title>
        <authorList>
            <person name="Greshake Tzovaras B."/>
            <person name="Segers F."/>
            <person name="Bicker A."/>
            <person name="Dal Grande F."/>
            <person name="Otte J."/>
            <person name="Hankeln T."/>
            <person name="Schmitt I."/>
            <person name="Ebersberger I."/>
        </authorList>
    </citation>
    <scope>NUCLEOTIDE SEQUENCE [LARGE SCALE GENOMIC DNA]</scope>
    <source>
        <strain evidence="2">A1-1</strain>
    </source>
</reference>
<sequence length="253" mass="28683">MSSAADLRSTATPSTPPQDPRRSRFSFQQPWFEETRPDWEELTRSLRGQQLRVLEVGAFEGASTTWILDNLLSHPESTMTVIDTFAGGMEHQGDANDAYGLASLESRFWSNVSKCEHVSKLHVMKATSDDALITLRREGARFDFVYIDASHVALDVLHDAVLCWRMLDVGGTMIFDDFTWKGYNEDCYNPRVAILSFLLCAAPELQAKETELQLWVTKVFNHISATKNPDPAILYWDKPESFKLPVVPVKIIR</sequence>
<accession>A0A5M8PC61</accession>
<evidence type="ECO:0000313" key="2">
    <source>
        <dbReference type="EMBL" id="KAA6406653.1"/>
    </source>
</evidence>
<protein>
    <recommendedName>
        <fullName evidence="4">Methyltransferase domain-containing protein</fullName>
    </recommendedName>
</protein>
<evidence type="ECO:0008006" key="4">
    <source>
        <dbReference type="Google" id="ProtNLM"/>
    </source>
</evidence>
<comment type="caution">
    <text evidence="2">The sequence shown here is derived from an EMBL/GenBank/DDBJ whole genome shotgun (WGS) entry which is preliminary data.</text>
</comment>
<organism evidence="2 3">
    <name type="scientific">Lasallia pustulata</name>
    <dbReference type="NCBI Taxonomy" id="136370"/>
    <lineage>
        <taxon>Eukaryota</taxon>
        <taxon>Fungi</taxon>
        <taxon>Dikarya</taxon>
        <taxon>Ascomycota</taxon>
        <taxon>Pezizomycotina</taxon>
        <taxon>Lecanoromycetes</taxon>
        <taxon>OSLEUM clade</taxon>
        <taxon>Umbilicariomycetidae</taxon>
        <taxon>Umbilicariales</taxon>
        <taxon>Umbilicariaceae</taxon>
        <taxon>Lasallia</taxon>
    </lineage>
</organism>
<dbReference type="InterPro" id="IPR029063">
    <property type="entry name" value="SAM-dependent_MTases_sf"/>
</dbReference>
<dbReference type="OrthoDB" id="2014201at2759"/>
<proteinExistence type="predicted"/>
<dbReference type="Proteomes" id="UP000324767">
    <property type="component" value="Unassembled WGS sequence"/>
</dbReference>
<dbReference type="EMBL" id="VXIT01000024">
    <property type="protein sequence ID" value="KAA6406653.1"/>
    <property type="molecule type" value="Genomic_DNA"/>
</dbReference>
<name>A0A5M8PC61_9LECA</name>